<organism evidence="1">
    <name type="scientific">human gut metagenome</name>
    <dbReference type="NCBI Taxonomy" id="408170"/>
    <lineage>
        <taxon>unclassified sequences</taxon>
        <taxon>metagenomes</taxon>
        <taxon>organismal metagenomes</taxon>
    </lineage>
</organism>
<evidence type="ECO:0000313" key="1">
    <source>
        <dbReference type="EMBL" id="EKC43893.1"/>
    </source>
</evidence>
<dbReference type="EMBL" id="AJWY01014391">
    <property type="protein sequence ID" value="EKC43893.1"/>
    <property type="molecule type" value="Genomic_DNA"/>
</dbReference>
<comment type="caution">
    <text evidence="1">The sequence shown here is derived from an EMBL/GenBank/DDBJ whole genome shotgun (WGS) entry which is preliminary data.</text>
</comment>
<protein>
    <submittedName>
        <fullName evidence="1">Uncharacterized protein</fullName>
    </submittedName>
</protein>
<name>K1RE18_9ZZZZ</name>
<dbReference type="AlphaFoldDB" id="K1RE18"/>
<gene>
    <name evidence="1" type="ORF">LEA_20915</name>
</gene>
<accession>K1RE18</accession>
<feature type="non-terminal residue" evidence="1">
    <location>
        <position position="114"/>
    </location>
</feature>
<reference evidence="1" key="1">
    <citation type="journal article" date="2013" name="Environ. Microbiol.">
        <title>Microbiota from the distal guts of lean and obese adolescents exhibit partial functional redundancy besides clear differences in community structure.</title>
        <authorList>
            <person name="Ferrer M."/>
            <person name="Ruiz A."/>
            <person name="Lanza F."/>
            <person name="Haange S.B."/>
            <person name="Oberbach A."/>
            <person name="Till H."/>
            <person name="Bargiela R."/>
            <person name="Campoy C."/>
            <person name="Segura M.T."/>
            <person name="Richter M."/>
            <person name="von Bergen M."/>
            <person name="Seifert J."/>
            <person name="Suarez A."/>
        </authorList>
    </citation>
    <scope>NUCLEOTIDE SEQUENCE</scope>
</reference>
<proteinExistence type="predicted"/>
<sequence length="114" mass="12901">MVELEDETEMLVAEIAQFLGAEAAYIDAINHDAATIRLVEGTDNLEECSLAGTTRTDDTYHLALVNMQVDALKHLQGAEALGYTFYIYHFLTQNYFAGKIKQNIWKCLILRDKK</sequence>
<dbReference type="AntiFam" id="ANF00095">
    <property type="entry name" value="Shadow ORF (opposite ABC transporters)"/>
</dbReference>